<dbReference type="InterPro" id="IPR053802">
    <property type="entry name" value="DUF6950"/>
</dbReference>
<dbReference type="Pfam" id="PF22262">
    <property type="entry name" value="DUF6950"/>
    <property type="match status" value="1"/>
</dbReference>
<sequence length="126" mass="13218">MVEAARHSTFAWGRVDCCLFAADAVAAVTGVDPAAPWRGTYADVRTAARLLARMGGLEATAAGMARHHGWPETPPAFLGRGDVALVRLDDGRQALAVCLGAALVLPAARGLATLERDRVLTGWRIG</sequence>
<evidence type="ECO:0000313" key="2">
    <source>
        <dbReference type="EMBL" id="ACI97537.1"/>
    </source>
</evidence>
<feature type="domain" description="DUF6950" evidence="1">
    <location>
        <begin position="2"/>
        <end position="125"/>
    </location>
</feature>
<evidence type="ECO:0000259" key="1">
    <source>
        <dbReference type="Pfam" id="PF22262"/>
    </source>
</evidence>
<name>B6IQ01_RHOCS</name>
<dbReference type="HOGENOM" id="CLU_153891_0_0_5"/>
<gene>
    <name evidence="2" type="ordered locus">RC1_0088</name>
</gene>
<dbReference type="KEGG" id="rce:RC1_0088"/>
<reference evidence="2 3" key="1">
    <citation type="journal article" date="2010" name="BMC Genomics">
        <title>Metabolic flexibility revealed in the genome of the cyst-forming alpha-1 proteobacterium Rhodospirillum centenum.</title>
        <authorList>
            <person name="Lu Y.K."/>
            <person name="Marden J."/>
            <person name="Han M."/>
            <person name="Swingley W.D."/>
            <person name="Mastrian S.D."/>
            <person name="Chowdhury S.R."/>
            <person name="Hao J."/>
            <person name="Helmy T."/>
            <person name="Kim S."/>
            <person name="Kurdoglu A.A."/>
            <person name="Matthies H.J."/>
            <person name="Rollo D."/>
            <person name="Stothard P."/>
            <person name="Blankenship R.E."/>
            <person name="Bauer C.E."/>
            <person name="Touchman J.W."/>
        </authorList>
    </citation>
    <scope>NUCLEOTIDE SEQUENCE [LARGE SCALE GENOMIC DNA]</scope>
    <source>
        <strain evidence="3">ATCC 51521 / SW</strain>
    </source>
</reference>
<keyword evidence="3" id="KW-1185">Reference proteome</keyword>
<dbReference type="EMBL" id="CP000613">
    <property type="protein sequence ID" value="ACI97537.1"/>
    <property type="molecule type" value="Genomic_DNA"/>
</dbReference>
<proteinExistence type="predicted"/>
<organism evidence="2 3">
    <name type="scientific">Rhodospirillum centenum (strain ATCC 51521 / SW)</name>
    <dbReference type="NCBI Taxonomy" id="414684"/>
    <lineage>
        <taxon>Bacteria</taxon>
        <taxon>Pseudomonadati</taxon>
        <taxon>Pseudomonadota</taxon>
        <taxon>Alphaproteobacteria</taxon>
        <taxon>Rhodospirillales</taxon>
        <taxon>Rhodospirillaceae</taxon>
        <taxon>Rhodospirillum</taxon>
    </lineage>
</organism>
<dbReference type="eggNOG" id="ENOG5032Y13">
    <property type="taxonomic scope" value="Bacteria"/>
</dbReference>
<evidence type="ECO:0000313" key="3">
    <source>
        <dbReference type="Proteomes" id="UP000001591"/>
    </source>
</evidence>
<dbReference type="AlphaFoldDB" id="B6IQ01"/>
<protein>
    <recommendedName>
        <fullName evidence="1">DUF6950 domain-containing protein</fullName>
    </recommendedName>
</protein>
<dbReference type="STRING" id="414684.RC1_0088"/>
<dbReference type="Proteomes" id="UP000001591">
    <property type="component" value="Chromosome"/>
</dbReference>
<accession>B6IQ01</accession>